<sequence length="67" mass="6747">MRACRAGAGWRSRGRRDARGMCGIGGMRCALRVREAAPRRSDAEAIGGAIGAASDAAATPSAGRSGT</sequence>
<dbReference type="EMBL" id="QXCT01000001">
    <property type="protein sequence ID" value="MDW9252481.1"/>
    <property type="molecule type" value="Genomic_DNA"/>
</dbReference>
<name>A0AAW9CS79_BURTH</name>
<gene>
    <name evidence="2" type="ORF">C7S16_4550</name>
</gene>
<comment type="caution">
    <text evidence="2">The sequence shown here is derived from an EMBL/GenBank/DDBJ whole genome shotgun (WGS) entry which is preliminary data.</text>
</comment>
<evidence type="ECO:0000256" key="1">
    <source>
        <dbReference type="SAM" id="MobiDB-lite"/>
    </source>
</evidence>
<organism evidence="2 3">
    <name type="scientific">Burkholderia thailandensis</name>
    <dbReference type="NCBI Taxonomy" id="57975"/>
    <lineage>
        <taxon>Bacteria</taxon>
        <taxon>Pseudomonadati</taxon>
        <taxon>Pseudomonadota</taxon>
        <taxon>Betaproteobacteria</taxon>
        <taxon>Burkholderiales</taxon>
        <taxon>Burkholderiaceae</taxon>
        <taxon>Burkholderia</taxon>
        <taxon>pseudomallei group</taxon>
    </lineage>
</organism>
<reference evidence="2" key="1">
    <citation type="submission" date="2018-08" db="EMBL/GenBank/DDBJ databases">
        <title>Identification of Burkholderia cepacia strains that express a Burkholderia pseudomallei-like capsular polysaccharide.</title>
        <authorList>
            <person name="Burtnick M.N."/>
            <person name="Vongsouvath M."/>
            <person name="Newton P."/>
            <person name="Wuthiekanun V."/>
            <person name="Limmathurotsakul D."/>
            <person name="Brett P.J."/>
            <person name="Chantratita N."/>
            <person name="Dance D.A."/>
        </authorList>
    </citation>
    <scope>NUCLEOTIDE SEQUENCE</scope>
    <source>
        <strain evidence="2">SBXCC001</strain>
    </source>
</reference>
<protein>
    <submittedName>
        <fullName evidence="2">Uncharacterized protein</fullName>
    </submittedName>
</protein>
<evidence type="ECO:0000313" key="3">
    <source>
        <dbReference type="Proteomes" id="UP001272137"/>
    </source>
</evidence>
<evidence type="ECO:0000313" key="2">
    <source>
        <dbReference type="EMBL" id="MDW9252481.1"/>
    </source>
</evidence>
<accession>A0AAW9CS79</accession>
<feature type="region of interest" description="Disordered" evidence="1">
    <location>
        <begin position="48"/>
        <end position="67"/>
    </location>
</feature>
<proteinExistence type="predicted"/>
<dbReference type="AlphaFoldDB" id="A0AAW9CS79"/>
<dbReference type="Proteomes" id="UP001272137">
    <property type="component" value="Unassembled WGS sequence"/>
</dbReference>